<feature type="transmembrane region" description="Helical" evidence="1">
    <location>
        <begin position="428"/>
        <end position="446"/>
    </location>
</feature>
<keyword evidence="1" id="KW-1133">Transmembrane helix</keyword>
<feature type="transmembrane region" description="Helical" evidence="1">
    <location>
        <begin position="404"/>
        <end position="421"/>
    </location>
</feature>
<reference evidence="2 3" key="1">
    <citation type="submission" date="2020-04" db="EMBL/GenBank/DDBJ databases">
        <title>Knoellia sp. isolate from air conditioner.</title>
        <authorList>
            <person name="Chea S."/>
            <person name="Kim D.-U."/>
        </authorList>
    </citation>
    <scope>NUCLEOTIDE SEQUENCE [LARGE SCALE GENOMIC DNA]</scope>
    <source>
        <strain evidence="2 3">DB2414S</strain>
    </source>
</reference>
<feature type="transmembrane region" description="Helical" evidence="1">
    <location>
        <begin position="213"/>
        <end position="234"/>
    </location>
</feature>
<dbReference type="Proteomes" id="UP000588586">
    <property type="component" value="Unassembled WGS sequence"/>
</dbReference>
<dbReference type="EMBL" id="JABEPQ010000002">
    <property type="protein sequence ID" value="NNM46401.1"/>
    <property type="molecule type" value="Genomic_DNA"/>
</dbReference>
<keyword evidence="1" id="KW-0472">Membrane</keyword>
<feature type="transmembrane region" description="Helical" evidence="1">
    <location>
        <begin position="466"/>
        <end position="489"/>
    </location>
</feature>
<dbReference type="RefSeq" id="WP_171243509.1">
    <property type="nucleotide sequence ID" value="NZ_JABEPQ010000002.1"/>
</dbReference>
<name>A0A849HJ97_9MICO</name>
<evidence type="ECO:0000256" key="1">
    <source>
        <dbReference type="SAM" id="Phobius"/>
    </source>
</evidence>
<feature type="transmembrane region" description="Helical" evidence="1">
    <location>
        <begin position="64"/>
        <end position="90"/>
    </location>
</feature>
<dbReference type="AlphaFoldDB" id="A0A849HJ97"/>
<comment type="caution">
    <text evidence="2">The sequence shown here is derived from an EMBL/GenBank/DDBJ whole genome shotgun (WGS) entry which is preliminary data.</text>
</comment>
<organism evidence="2 3">
    <name type="scientific">Knoellia koreensis</name>
    <dbReference type="NCBI Taxonomy" id="2730921"/>
    <lineage>
        <taxon>Bacteria</taxon>
        <taxon>Bacillati</taxon>
        <taxon>Actinomycetota</taxon>
        <taxon>Actinomycetes</taxon>
        <taxon>Micrococcales</taxon>
        <taxon>Intrasporangiaceae</taxon>
        <taxon>Knoellia</taxon>
    </lineage>
</organism>
<keyword evidence="1" id="KW-0812">Transmembrane</keyword>
<evidence type="ECO:0000313" key="2">
    <source>
        <dbReference type="EMBL" id="NNM46401.1"/>
    </source>
</evidence>
<feature type="transmembrane region" description="Helical" evidence="1">
    <location>
        <begin position="241"/>
        <end position="262"/>
    </location>
</feature>
<feature type="transmembrane region" description="Helical" evidence="1">
    <location>
        <begin position="347"/>
        <end position="368"/>
    </location>
</feature>
<dbReference type="Pfam" id="PF20176">
    <property type="entry name" value="DUF6541"/>
    <property type="match status" value="1"/>
</dbReference>
<accession>A0A849HJ97</accession>
<feature type="transmembrane region" description="Helical" evidence="1">
    <location>
        <begin position="268"/>
        <end position="286"/>
    </location>
</feature>
<feature type="transmembrane region" description="Helical" evidence="1">
    <location>
        <begin position="321"/>
        <end position="340"/>
    </location>
</feature>
<dbReference type="InterPro" id="IPR046671">
    <property type="entry name" value="DUF6541"/>
</dbReference>
<sequence length="670" mass="70648">MTPGTTSWLEAAPVVLAATLLLFVPGVVTARLLRVPWGASVGVAPALSTSVLVAGGVVAARAGIAWGALPVVVTVAVTWLLAAVVGYAVVRAGRSRATPVRDGDSSVDVQSRPAAPWLMVLAWVGGLAFALASVVLVITAVAGTPDHFPQHPDTIFHLAEARWMSDNRDVSVLHSYRVMEAGRTNVYPADFHVVTATTSLLTGANVVVATQSAVLAMSALVWPAGVIVLACALFGRRAEVVAASAVASVLFTAFPYTVMGFGVLWPNLFGQSLLPGVLAAALAAGARLVPHRAPAMRPWAGVVVTLVTVPGLTLAHPNALVTFLVLVAFIVATRVLRFAWDERRRPLRGLGAIGALVVLAALAAYATVVVRPAGMFATGAPGPEKALRGAVLDTVYFGPRHAPQLQLLTVVVVIGALSLLWRHRACAWIPLSCLAFGALYLLNVAVDERWTRDFTWPWYNNAIRLAVAGSLPAVLTATAGFVAVGALLARLVRRAGPWPRVVATGLVLLVFLVVTRAYVYPHRAFLQPYYHPNTAHSWASDQELRSLRELSGHIPDGAVTAANAWNGGTYLYVVSGKPVMPPTEKALFAGDRKLLAAKLNQAGTSPEVCAAARRQRVEYAIVGGQPFAWAGAKRVALYAGIDKVPSSSAFRLVAEAPPYRLYQLTSCAGG</sequence>
<feature type="transmembrane region" description="Helical" evidence="1">
    <location>
        <begin position="298"/>
        <end position="315"/>
    </location>
</feature>
<keyword evidence="3" id="KW-1185">Reference proteome</keyword>
<feature type="transmembrane region" description="Helical" evidence="1">
    <location>
        <begin position="501"/>
        <end position="519"/>
    </location>
</feature>
<feature type="transmembrane region" description="Helical" evidence="1">
    <location>
        <begin position="37"/>
        <end position="58"/>
    </location>
</feature>
<proteinExistence type="predicted"/>
<evidence type="ECO:0000313" key="3">
    <source>
        <dbReference type="Proteomes" id="UP000588586"/>
    </source>
</evidence>
<feature type="transmembrane region" description="Helical" evidence="1">
    <location>
        <begin position="12"/>
        <end position="30"/>
    </location>
</feature>
<feature type="transmembrane region" description="Helical" evidence="1">
    <location>
        <begin position="120"/>
        <end position="142"/>
    </location>
</feature>
<protein>
    <submittedName>
        <fullName evidence="2">Uncharacterized protein</fullName>
    </submittedName>
</protein>
<gene>
    <name evidence="2" type="ORF">HJG52_10325</name>
</gene>